<dbReference type="PANTHER" id="PTHR36115:SF9">
    <property type="entry name" value="LMO1584 PROTEIN"/>
    <property type="match status" value="1"/>
</dbReference>
<evidence type="ECO:0000259" key="7">
    <source>
        <dbReference type="Pfam" id="PF06271"/>
    </source>
</evidence>
<evidence type="ECO:0000256" key="6">
    <source>
        <dbReference type="SAM" id="Phobius"/>
    </source>
</evidence>
<dbReference type="EMBL" id="FOXD01000008">
    <property type="protein sequence ID" value="SFP66020.1"/>
    <property type="molecule type" value="Genomic_DNA"/>
</dbReference>
<feature type="domain" description="RDD" evidence="7">
    <location>
        <begin position="7"/>
        <end position="129"/>
    </location>
</feature>
<evidence type="ECO:0000256" key="4">
    <source>
        <dbReference type="ARBA" id="ARBA00022989"/>
    </source>
</evidence>
<sequence>MHVSHPAGVFPRINTALIDISIIFVLTRTLAYILYGGFFVSSSTFLTVLVTLYWIIIPSIWRGRTIGKWICGLTIASVYREGAGFGTMLLRYTGITFIVLVTLGVGLIVSAVMMIWRDDRRTLHDFAAGTYVTTDAPEPLQARTIFNNRRALAAATIALVAGMFAFDRWEHTTYEDAAAAMLENVNGPVETVTLQRYFGPGPDQMSYSYTPESKAGVLRTLTDAPQETIVLRRTDYPHNFMYRISLSWKEDFQSMNRAMDFGTRGITLNGRSYTFIGNNPTEEIINRFNLEWETDS</sequence>
<protein>
    <submittedName>
        <fullName evidence="8">RDD family protein</fullName>
    </submittedName>
</protein>
<keyword evidence="9" id="KW-1185">Reference proteome</keyword>
<dbReference type="InterPro" id="IPR051791">
    <property type="entry name" value="Pra-immunoreactive"/>
</dbReference>
<reference evidence="9" key="1">
    <citation type="submission" date="2016-10" db="EMBL/GenBank/DDBJ databases">
        <authorList>
            <person name="Varghese N."/>
            <person name="Submissions S."/>
        </authorList>
    </citation>
    <scope>NUCLEOTIDE SEQUENCE [LARGE SCALE GENOMIC DNA]</scope>
    <source>
        <strain evidence="9">S7</strain>
    </source>
</reference>
<name>A0A1I5S5L8_9BACI</name>
<dbReference type="PANTHER" id="PTHR36115">
    <property type="entry name" value="PROLINE-RICH ANTIGEN HOMOLOG-RELATED"/>
    <property type="match status" value="1"/>
</dbReference>
<evidence type="ECO:0000256" key="3">
    <source>
        <dbReference type="ARBA" id="ARBA00022692"/>
    </source>
</evidence>
<comment type="subcellular location">
    <subcellularLocation>
        <location evidence="1">Cell membrane</location>
        <topology evidence="1">Multi-pass membrane protein</topology>
    </subcellularLocation>
</comment>
<dbReference type="AlphaFoldDB" id="A0A1I5S5L8"/>
<dbReference type="RefSeq" id="WP_093336763.1">
    <property type="nucleotide sequence ID" value="NZ_FOXD01000008.1"/>
</dbReference>
<accession>A0A1I5S5L8</accession>
<evidence type="ECO:0000256" key="1">
    <source>
        <dbReference type="ARBA" id="ARBA00004651"/>
    </source>
</evidence>
<feature type="transmembrane region" description="Helical" evidence="6">
    <location>
        <begin position="32"/>
        <end position="57"/>
    </location>
</feature>
<evidence type="ECO:0000313" key="9">
    <source>
        <dbReference type="Proteomes" id="UP000198892"/>
    </source>
</evidence>
<keyword evidence="3 6" id="KW-0812">Transmembrane</keyword>
<evidence type="ECO:0000313" key="8">
    <source>
        <dbReference type="EMBL" id="SFP66020.1"/>
    </source>
</evidence>
<evidence type="ECO:0000256" key="2">
    <source>
        <dbReference type="ARBA" id="ARBA00022475"/>
    </source>
</evidence>
<keyword evidence="4 6" id="KW-1133">Transmembrane helix</keyword>
<keyword evidence="2" id="KW-1003">Cell membrane</keyword>
<dbReference type="STRING" id="1884432.SAMN05518683_10858"/>
<proteinExistence type="predicted"/>
<dbReference type="Pfam" id="PF06271">
    <property type="entry name" value="RDD"/>
    <property type="match status" value="1"/>
</dbReference>
<evidence type="ECO:0000256" key="5">
    <source>
        <dbReference type="ARBA" id="ARBA00023136"/>
    </source>
</evidence>
<dbReference type="GO" id="GO:0005886">
    <property type="term" value="C:plasma membrane"/>
    <property type="evidence" value="ECO:0007669"/>
    <property type="project" value="UniProtKB-SubCell"/>
</dbReference>
<dbReference type="InterPro" id="IPR010432">
    <property type="entry name" value="RDD"/>
</dbReference>
<organism evidence="8 9">
    <name type="scientific">Salibacterium halotolerans</name>
    <dbReference type="NCBI Taxonomy" id="1884432"/>
    <lineage>
        <taxon>Bacteria</taxon>
        <taxon>Bacillati</taxon>
        <taxon>Bacillota</taxon>
        <taxon>Bacilli</taxon>
        <taxon>Bacillales</taxon>
        <taxon>Bacillaceae</taxon>
    </lineage>
</organism>
<dbReference type="Proteomes" id="UP000198892">
    <property type="component" value="Unassembled WGS sequence"/>
</dbReference>
<gene>
    <name evidence="8" type="ORF">SAMN05518683_10858</name>
</gene>
<keyword evidence="5 6" id="KW-0472">Membrane</keyword>
<feature type="transmembrane region" description="Helical" evidence="6">
    <location>
        <begin position="95"/>
        <end position="116"/>
    </location>
</feature>